<keyword evidence="2" id="KW-1185">Reference proteome</keyword>
<evidence type="ECO:0000313" key="1">
    <source>
        <dbReference type="EMBL" id="MBK0382298.1"/>
    </source>
</evidence>
<evidence type="ECO:0000313" key="2">
    <source>
        <dbReference type="Proteomes" id="UP000660024"/>
    </source>
</evidence>
<name>A0ABS1BHG9_9SPHI</name>
<organism evidence="1 2">
    <name type="scientific">Pedobacter segetis</name>
    <dbReference type="NCBI Taxonomy" id="2793069"/>
    <lineage>
        <taxon>Bacteria</taxon>
        <taxon>Pseudomonadati</taxon>
        <taxon>Bacteroidota</taxon>
        <taxon>Sphingobacteriia</taxon>
        <taxon>Sphingobacteriales</taxon>
        <taxon>Sphingobacteriaceae</taxon>
        <taxon>Pedobacter</taxon>
    </lineage>
</organism>
<sequence length="67" mass="7759">MVIERTKDEVIIRIPAEDDVEGLQDFIDYLTYREATSKSKATQADVDALAKEAKSSWWADNKHRFNK</sequence>
<comment type="caution">
    <text evidence="1">The sequence shown here is derived from an EMBL/GenBank/DDBJ whole genome shotgun (WGS) entry which is preliminary data.</text>
</comment>
<proteinExistence type="predicted"/>
<dbReference type="EMBL" id="JAEHFY010000005">
    <property type="protein sequence ID" value="MBK0382298.1"/>
    <property type="molecule type" value="Genomic_DNA"/>
</dbReference>
<dbReference type="RefSeq" id="WP_200585079.1">
    <property type="nucleotide sequence ID" value="NZ_JAEHFY010000005.1"/>
</dbReference>
<reference evidence="1 2" key="1">
    <citation type="submission" date="2020-12" db="EMBL/GenBank/DDBJ databases">
        <title>Bacterial novel species Pedobacter sp. SD-b isolated from soil.</title>
        <authorList>
            <person name="Jung H.-Y."/>
        </authorList>
    </citation>
    <scope>NUCLEOTIDE SEQUENCE [LARGE SCALE GENOMIC DNA]</scope>
    <source>
        <strain evidence="1 2">SD-b</strain>
    </source>
</reference>
<accession>A0ABS1BHG9</accession>
<gene>
    <name evidence="1" type="ORF">I5M32_04930</name>
</gene>
<dbReference type="Proteomes" id="UP000660024">
    <property type="component" value="Unassembled WGS sequence"/>
</dbReference>
<protein>
    <submittedName>
        <fullName evidence="1">Uncharacterized protein</fullName>
    </submittedName>
</protein>